<evidence type="ECO:0000256" key="1">
    <source>
        <dbReference type="SAM" id="MobiDB-lite"/>
    </source>
</evidence>
<feature type="compositionally biased region" description="Polar residues" evidence="1">
    <location>
        <begin position="190"/>
        <end position="203"/>
    </location>
</feature>
<feature type="compositionally biased region" description="Polar residues" evidence="1">
    <location>
        <begin position="214"/>
        <end position="237"/>
    </location>
</feature>
<dbReference type="OrthoDB" id="10389352at2759"/>
<feature type="chain" id="PRO_5029495706" evidence="2">
    <location>
        <begin position="22"/>
        <end position="342"/>
    </location>
</feature>
<accession>A0A7J6LQJ4</accession>
<evidence type="ECO:0000313" key="4">
    <source>
        <dbReference type="Proteomes" id="UP000570595"/>
    </source>
</evidence>
<sequence length="342" mass="37938">MMANSLYGIILLLGLPRPTPSPPVPGHRAKNIEAPSIVPGEYRIIDLDKCNITSLEDLRMDVRAGQQLDPLYFGLSFEHADGKSYNVQNMSPMTCLNYGKPLSGDLRRRCWKVRRTRQFYHLANPVGQMNTVSEAFPRDLSHAALGTTLVCQVDDNTISLGLCKVLGFRKAEYEESDYIFVILKRWNGGSRSIPGQPSQSPTISPRVGRKERFSQGSTVSVSAKRQGRLLQSQTGSFSDGRKERLSPRPTISSSAQNHEVARAGGSSGQGYPSVGQKRKADGDIALESIVRPDSREVDFPLEKFSKTGQADSITKEASYAPWDEGEQIIVERMEDGEIRTYR</sequence>
<reference evidence="3 4" key="1">
    <citation type="submission" date="2020-04" db="EMBL/GenBank/DDBJ databases">
        <title>Perkinsus olseni comparative genomics.</title>
        <authorList>
            <person name="Bogema D.R."/>
        </authorList>
    </citation>
    <scope>NUCLEOTIDE SEQUENCE [LARGE SCALE GENOMIC DNA]</scope>
    <source>
        <strain evidence="3">ATCC PRA-179</strain>
    </source>
</reference>
<gene>
    <name evidence="3" type="ORF">FOZ61_003089</name>
</gene>
<proteinExistence type="predicted"/>
<feature type="region of interest" description="Disordered" evidence="1">
    <location>
        <begin position="190"/>
        <end position="283"/>
    </location>
</feature>
<evidence type="ECO:0000256" key="2">
    <source>
        <dbReference type="SAM" id="SignalP"/>
    </source>
</evidence>
<keyword evidence="2" id="KW-0732">Signal</keyword>
<comment type="caution">
    <text evidence="3">The sequence shown here is derived from an EMBL/GenBank/DDBJ whole genome shotgun (WGS) entry which is preliminary data.</text>
</comment>
<dbReference type="Proteomes" id="UP000570595">
    <property type="component" value="Unassembled WGS sequence"/>
</dbReference>
<organism evidence="3 4">
    <name type="scientific">Perkinsus olseni</name>
    <name type="common">Perkinsus atlanticus</name>
    <dbReference type="NCBI Taxonomy" id="32597"/>
    <lineage>
        <taxon>Eukaryota</taxon>
        <taxon>Sar</taxon>
        <taxon>Alveolata</taxon>
        <taxon>Perkinsozoa</taxon>
        <taxon>Perkinsea</taxon>
        <taxon>Perkinsida</taxon>
        <taxon>Perkinsidae</taxon>
        <taxon>Perkinsus</taxon>
    </lineage>
</organism>
<evidence type="ECO:0000313" key="3">
    <source>
        <dbReference type="EMBL" id="KAF4661588.1"/>
    </source>
</evidence>
<dbReference type="EMBL" id="JABAHT010000193">
    <property type="protein sequence ID" value="KAF4661588.1"/>
    <property type="molecule type" value="Genomic_DNA"/>
</dbReference>
<dbReference type="AlphaFoldDB" id="A0A7J6LQJ4"/>
<feature type="signal peptide" evidence="2">
    <location>
        <begin position="1"/>
        <end position="21"/>
    </location>
</feature>
<protein>
    <submittedName>
        <fullName evidence="3">Uncharacterized protein</fullName>
    </submittedName>
</protein>
<name>A0A7J6LQJ4_PEROL</name>